<feature type="modified residue" description="4-aspartylphosphate" evidence="2">
    <location>
        <position position="56"/>
    </location>
</feature>
<name>A0ABU3BSG5_9BACT</name>
<protein>
    <submittedName>
        <fullName evidence="4">Response regulator transcription factor</fullName>
    </submittedName>
</protein>
<organism evidence="4 5">
    <name type="scientific">Rubrivirga litoralis</name>
    <dbReference type="NCBI Taxonomy" id="3075598"/>
    <lineage>
        <taxon>Bacteria</taxon>
        <taxon>Pseudomonadati</taxon>
        <taxon>Rhodothermota</taxon>
        <taxon>Rhodothermia</taxon>
        <taxon>Rhodothermales</taxon>
        <taxon>Rubricoccaceae</taxon>
        <taxon>Rubrivirga</taxon>
    </lineage>
</organism>
<dbReference type="CDD" id="cd17535">
    <property type="entry name" value="REC_NarL-like"/>
    <property type="match status" value="1"/>
</dbReference>
<dbReference type="InterPro" id="IPR001789">
    <property type="entry name" value="Sig_transdc_resp-reg_receiver"/>
</dbReference>
<gene>
    <name evidence="4" type="ORF">RM540_10785</name>
</gene>
<dbReference type="SMART" id="SM00448">
    <property type="entry name" value="REC"/>
    <property type="match status" value="1"/>
</dbReference>
<keyword evidence="1 2" id="KW-0597">Phosphoprotein</keyword>
<accession>A0ABU3BSG5</accession>
<dbReference type="InterPro" id="IPR050595">
    <property type="entry name" value="Bact_response_regulator"/>
</dbReference>
<proteinExistence type="predicted"/>
<dbReference type="Gene3D" id="3.40.50.2300">
    <property type="match status" value="1"/>
</dbReference>
<dbReference type="EMBL" id="JAVRHT010000024">
    <property type="protein sequence ID" value="MDT0632231.1"/>
    <property type="molecule type" value="Genomic_DNA"/>
</dbReference>
<dbReference type="PROSITE" id="PS50110">
    <property type="entry name" value="RESPONSE_REGULATORY"/>
    <property type="match status" value="1"/>
</dbReference>
<feature type="domain" description="Response regulatory" evidence="3">
    <location>
        <begin position="5"/>
        <end position="121"/>
    </location>
</feature>
<keyword evidence="5" id="KW-1185">Reference proteome</keyword>
<dbReference type="Proteomes" id="UP001267426">
    <property type="component" value="Unassembled WGS sequence"/>
</dbReference>
<dbReference type="PANTHER" id="PTHR44591">
    <property type="entry name" value="STRESS RESPONSE REGULATOR PROTEIN 1"/>
    <property type="match status" value="1"/>
</dbReference>
<comment type="caution">
    <text evidence="4">The sequence shown here is derived from an EMBL/GenBank/DDBJ whole genome shotgun (WGS) entry which is preliminary data.</text>
</comment>
<dbReference type="RefSeq" id="WP_311663945.1">
    <property type="nucleotide sequence ID" value="NZ_JAVRHT010000024.1"/>
</dbReference>
<reference evidence="4 5" key="1">
    <citation type="submission" date="2023-09" db="EMBL/GenBank/DDBJ databases">
        <authorList>
            <person name="Rey-Velasco X."/>
        </authorList>
    </citation>
    <scope>NUCLEOTIDE SEQUENCE [LARGE SCALE GENOMIC DNA]</scope>
    <source>
        <strain evidence="4 5">F394</strain>
    </source>
</reference>
<evidence type="ECO:0000256" key="2">
    <source>
        <dbReference type="PROSITE-ProRule" id="PRU00169"/>
    </source>
</evidence>
<dbReference type="SUPFAM" id="SSF52172">
    <property type="entry name" value="CheY-like"/>
    <property type="match status" value="1"/>
</dbReference>
<evidence type="ECO:0000313" key="5">
    <source>
        <dbReference type="Proteomes" id="UP001267426"/>
    </source>
</evidence>
<dbReference type="InterPro" id="IPR011006">
    <property type="entry name" value="CheY-like_superfamily"/>
</dbReference>
<dbReference type="Pfam" id="PF00072">
    <property type="entry name" value="Response_reg"/>
    <property type="match status" value="1"/>
</dbReference>
<sequence length="143" mass="14670">MTAPAVLLVDDDATFLQHAARFLGQGGAVRVVGTARSADEGVALAQSVRPDVVVLDLSMPDTDGFAALPIFRAAAPGAAVVVVTTHEGSHYRTRALALGAAGFVPKRRLVDDLLPEIVRLCPPLPRAAPAPPALGTAPPARPA</sequence>
<dbReference type="InterPro" id="IPR058245">
    <property type="entry name" value="NreC/VraR/RcsB-like_REC"/>
</dbReference>
<evidence type="ECO:0000256" key="1">
    <source>
        <dbReference type="ARBA" id="ARBA00022553"/>
    </source>
</evidence>
<evidence type="ECO:0000313" key="4">
    <source>
        <dbReference type="EMBL" id="MDT0632231.1"/>
    </source>
</evidence>
<dbReference type="PANTHER" id="PTHR44591:SF3">
    <property type="entry name" value="RESPONSE REGULATORY DOMAIN-CONTAINING PROTEIN"/>
    <property type="match status" value="1"/>
</dbReference>
<evidence type="ECO:0000259" key="3">
    <source>
        <dbReference type="PROSITE" id="PS50110"/>
    </source>
</evidence>